<evidence type="ECO:0008006" key="6">
    <source>
        <dbReference type="Google" id="ProtNLM"/>
    </source>
</evidence>
<dbReference type="PATRIC" id="fig|1131731.3.peg.1135"/>
<dbReference type="PIRSF" id="PIRSF000521">
    <property type="entry name" value="Transaminase_4ab_Lys_Orn"/>
    <property type="match status" value="1"/>
</dbReference>
<dbReference type="InterPro" id="IPR005814">
    <property type="entry name" value="Aminotrans_3"/>
</dbReference>
<dbReference type="NCBIfam" id="NF005375">
    <property type="entry name" value="PRK06917.1"/>
    <property type="match status" value="1"/>
</dbReference>
<organism evidence="4 5">
    <name type="scientific">Schinkia azotoformans LMG 9581</name>
    <dbReference type="NCBI Taxonomy" id="1131731"/>
    <lineage>
        <taxon>Bacteria</taxon>
        <taxon>Bacillati</taxon>
        <taxon>Bacillota</taxon>
        <taxon>Bacilli</taxon>
        <taxon>Bacillales</taxon>
        <taxon>Bacillaceae</taxon>
        <taxon>Calidifontibacillus/Schinkia group</taxon>
        <taxon>Schinkia</taxon>
    </lineage>
</organism>
<dbReference type="PANTHER" id="PTHR43094">
    <property type="entry name" value="AMINOTRANSFERASE"/>
    <property type="match status" value="1"/>
</dbReference>
<evidence type="ECO:0000256" key="2">
    <source>
        <dbReference type="ARBA" id="ARBA00022898"/>
    </source>
</evidence>
<dbReference type="STRING" id="1131731.BAZO_05440"/>
<dbReference type="Gene3D" id="3.40.640.10">
    <property type="entry name" value="Type I PLP-dependent aspartate aminotransferase-like (Major domain)"/>
    <property type="match status" value="1"/>
</dbReference>
<dbReference type="InterPro" id="IPR015422">
    <property type="entry name" value="PyrdxlP-dep_Trfase_small"/>
</dbReference>
<dbReference type="PROSITE" id="PS00600">
    <property type="entry name" value="AA_TRANSFER_CLASS_3"/>
    <property type="match status" value="1"/>
</dbReference>
<comment type="similarity">
    <text evidence="1 3">Belongs to the class-III pyridoxal-phosphate-dependent aminotransferase family.</text>
</comment>
<dbReference type="SUPFAM" id="SSF53383">
    <property type="entry name" value="PLP-dependent transferases"/>
    <property type="match status" value="1"/>
</dbReference>
<dbReference type="Pfam" id="PF00202">
    <property type="entry name" value="Aminotran_3"/>
    <property type="match status" value="1"/>
</dbReference>
<dbReference type="GO" id="GO:0030170">
    <property type="term" value="F:pyridoxal phosphate binding"/>
    <property type="evidence" value="ECO:0007669"/>
    <property type="project" value="InterPro"/>
</dbReference>
<evidence type="ECO:0000256" key="1">
    <source>
        <dbReference type="ARBA" id="ARBA00008954"/>
    </source>
</evidence>
<comment type="caution">
    <text evidence="4">The sequence shown here is derived from an EMBL/GenBank/DDBJ whole genome shotgun (WGS) entry which is preliminary data.</text>
</comment>
<dbReference type="InterPro" id="IPR015424">
    <property type="entry name" value="PyrdxlP-dep_Trfase"/>
</dbReference>
<evidence type="ECO:0000313" key="4">
    <source>
        <dbReference type="EMBL" id="EKN68177.1"/>
    </source>
</evidence>
<dbReference type="GO" id="GO:0008483">
    <property type="term" value="F:transaminase activity"/>
    <property type="evidence" value="ECO:0007669"/>
    <property type="project" value="InterPro"/>
</dbReference>
<gene>
    <name evidence="4" type="ORF">BAZO_05440</name>
</gene>
<name>K6D6N6_SCHAZ</name>
<dbReference type="InterPro" id="IPR015421">
    <property type="entry name" value="PyrdxlP-dep_Trfase_major"/>
</dbReference>
<reference evidence="4 5" key="1">
    <citation type="journal article" date="2012" name="Front. Microbiol.">
        <title>Redundancy and modularity in membrane-associated dissimilatory nitrate reduction in Bacillus.</title>
        <authorList>
            <person name="Heylen K."/>
            <person name="Keltjens J."/>
        </authorList>
    </citation>
    <scope>NUCLEOTIDE SEQUENCE [LARGE SCALE GENOMIC DNA]</scope>
    <source>
        <strain evidence="4 5">LMG 9581</strain>
    </source>
</reference>
<dbReference type="CDD" id="cd00610">
    <property type="entry name" value="OAT_like"/>
    <property type="match status" value="1"/>
</dbReference>
<sequence length="467" mass="51202">MEHTNRPHVPPTLLPRKEGIRLKRSLLIKPMMNEYYPTVTHGDGIYLFDNTGKKYIDGCSGAVTASIGHTNPEIIAAMYEQANKVSFVYRSQFTSEPAEELANKLNSLLNAKEDYWSFFVNSGSEAVETAMKIAIQHWQEKGNYRKNKILSRWISYHGITIGALSLSGHVKRRERFVHILEDYPVVSPVYCYRCPFNQKYPDCQLSCANDLETAIERAGADQIAAFIAEPIVGAAGGAITPPDGYYQKIREICDRHHILFIADEVMTGLGRTGKMFGLDHWGVRADIMALGKGVSAGYTPIAAALASEKVMEPILNGSNSIMSGHTLSANPQSTATALAVINFIEKSKLVENVQENGEYLLQKLQALAANSQIIGDVRGKGLMIGIEFVSDVKTKQPFSSGVQITKKIVDQARDKGLLVYPASAGKEGAQGDAVIISPPFIITKQEIDDLVAVLKETIEAVQNELVG</sequence>
<accession>K6D6N6</accession>
<dbReference type="InterPro" id="IPR049704">
    <property type="entry name" value="Aminotrans_3_PPA_site"/>
</dbReference>
<dbReference type="PANTHER" id="PTHR43094:SF1">
    <property type="entry name" value="AMINOTRANSFERASE CLASS-III"/>
    <property type="match status" value="1"/>
</dbReference>
<keyword evidence="5" id="KW-1185">Reference proteome</keyword>
<dbReference type="Gene3D" id="3.90.1150.10">
    <property type="entry name" value="Aspartate Aminotransferase, domain 1"/>
    <property type="match status" value="1"/>
</dbReference>
<dbReference type="EMBL" id="AJLR01000041">
    <property type="protein sequence ID" value="EKN68177.1"/>
    <property type="molecule type" value="Genomic_DNA"/>
</dbReference>
<proteinExistence type="inferred from homology"/>
<dbReference type="Proteomes" id="UP000006315">
    <property type="component" value="Unassembled WGS sequence"/>
</dbReference>
<dbReference type="AlphaFoldDB" id="K6D6N6"/>
<protein>
    <recommendedName>
        <fullName evidence="6">Aspartate aminotransferase family protein</fullName>
    </recommendedName>
</protein>
<evidence type="ECO:0000313" key="5">
    <source>
        <dbReference type="Proteomes" id="UP000006315"/>
    </source>
</evidence>
<keyword evidence="2 3" id="KW-0663">Pyridoxal phosphate</keyword>
<evidence type="ECO:0000256" key="3">
    <source>
        <dbReference type="RuleBase" id="RU003560"/>
    </source>
</evidence>